<dbReference type="PROSITE" id="PS00463">
    <property type="entry name" value="ZN2_CY6_FUNGAL_1"/>
    <property type="match status" value="1"/>
</dbReference>
<comment type="subcellular location">
    <subcellularLocation>
        <location evidence="1">Nucleus</location>
    </subcellularLocation>
</comment>
<sequence length="636" mass="71294">MPSTPKSPQARRAGAPKAKGAVRAKSGCYTCRIRRKKCDEQANADGSCATCVRLRLQCLGFGAKRPDWLRENRNVLELRDKIKTFLASQGMIKGHSGAGPRSSEQEPQILSLSSDYSSPSNSPQTPTLSISSNSEDRSSSTYPLRGGHYSDSHDRLLAMSPDSPMDRNGTFEVLLPPVPYASPPVSNSLDSWSNHSHTLRRPHTSDFSRWYSAPLADDEDIPGVVSSGYIMTPAPVVNQYNFPILDGRQDTLLDYYMKHVLRMQYLHASDSLDSVIWRLIHTSDTAREAVCLLSDLHRKSTQRETLGRIGQEDVDSLGRMKMVPLKTPLTEGDALAGLCIVSYFLFSGGKGQWQTFLDAACEFSLSILNDSRYGSPNTVLLRCTESLRFIIKTSIWFDVLASVTLLRRPKFLSVIQELFAPPVAFFGDEPTLPMMREHSMMSVMGCENHIVLALAEIASLANWKDQHSREGNLSVPELVKRGQKIEDILKKPSSYESDITMDHVEKQRARQRRLTSEVFRASAHVYLHSVISGDFPQCPDIIEAVDKTVECLKVAGEGQTGRAVVRSVVFSICICGCLTENTEHQRYFMKRLQEQQTVTIGNSQQIMLLIQEVWRRRSGESVDWRQVMREAEMLLV</sequence>
<evidence type="ECO:0000259" key="4">
    <source>
        <dbReference type="PROSITE" id="PS50048"/>
    </source>
</evidence>
<reference evidence="5 6" key="1">
    <citation type="submission" date="2014-06" db="EMBL/GenBank/DDBJ databases">
        <authorList>
            <consortium name="DOE Joint Genome Institute"/>
            <person name="Kuo A."/>
            <person name="Kohler A."/>
            <person name="Nagy L.G."/>
            <person name="Floudas D."/>
            <person name="Copeland A."/>
            <person name="Barry K.W."/>
            <person name="Cichocki N."/>
            <person name="Veneault-Fourrey C."/>
            <person name="LaButti K."/>
            <person name="Lindquist E.A."/>
            <person name="Lipzen A."/>
            <person name="Lundell T."/>
            <person name="Morin E."/>
            <person name="Murat C."/>
            <person name="Sun H."/>
            <person name="Tunlid A."/>
            <person name="Henrissat B."/>
            <person name="Grigoriev I.V."/>
            <person name="Hibbett D.S."/>
            <person name="Martin F."/>
            <person name="Nordberg H.P."/>
            <person name="Cantor M.N."/>
            <person name="Hua S.X."/>
        </authorList>
    </citation>
    <scope>NUCLEOTIDE SEQUENCE [LARGE SCALE GENOMIC DNA]</scope>
    <source>
        <strain evidence="5 6">ATCC 200175</strain>
    </source>
</reference>
<protein>
    <recommendedName>
        <fullName evidence="4">Zn(2)-C6 fungal-type domain-containing protein</fullName>
    </recommendedName>
</protein>
<evidence type="ECO:0000313" key="6">
    <source>
        <dbReference type="Proteomes" id="UP000053647"/>
    </source>
</evidence>
<dbReference type="Pfam" id="PF11951">
    <property type="entry name" value="Fungal_trans_2"/>
    <property type="match status" value="1"/>
</dbReference>
<accession>A0A0C9TSV5</accession>
<dbReference type="HOGENOM" id="CLU_013536_0_0_1"/>
<feature type="compositionally biased region" description="Low complexity" evidence="3">
    <location>
        <begin position="111"/>
        <end position="122"/>
    </location>
</feature>
<dbReference type="AlphaFoldDB" id="A0A0C9TSV5"/>
<dbReference type="InterPro" id="IPR001138">
    <property type="entry name" value="Zn2Cys6_DnaBD"/>
</dbReference>
<dbReference type="InterPro" id="IPR036864">
    <property type="entry name" value="Zn2-C6_fun-type_DNA-bd_sf"/>
</dbReference>
<organism evidence="5 6">
    <name type="scientific">Paxillus involutus ATCC 200175</name>
    <dbReference type="NCBI Taxonomy" id="664439"/>
    <lineage>
        <taxon>Eukaryota</taxon>
        <taxon>Fungi</taxon>
        <taxon>Dikarya</taxon>
        <taxon>Basidiomycota</taxon>
        <taxon>Agaricomycotina</taxon>
        <taxon>Agaricomycetes</taxon>
        <taxon>Agaricomycetidae</taxon>
        <taxon>Boletales</taxon>
        <taxon>Paxilineae</taxon>
        <taxon>Paxillaceae</taxon>
        <taxon>Paxillus</taxon>
    </lineage>
</organism>
<name>A0A0C9TSV5_PAXIN</name>
<dbReference type="Proteomes" id="UP000053647">
    <property type="component" value="Unassembled WGS sequence"/>
</dbReference>
<evidence type="ECO:0000256" key="2">
    <source>
        <dbReference type="ARBA" id="ARBA00023242"/>
    </source>
</evidence>
<keyword evidence="2" id="KW-0539">Nucleus</keyword>
<dbReference type="InterPro" id="IPR021858">
    <property type="entry name" value="Fun_TF"/>
</dbReference>
<proteinExistence type="predicted"/>
<dbReference type="GO" id="GO:0000981">
    <property type="term" value="F:DNA-binding transcription factor activity, RNA polymerase II-specific"/>
    <property type="evidence" value="ECO:0007669"/>
    <property type="project" value="InterPro"/>
</dbReference>
<feature type="region of interest" description="Disordered" evidence="3">
    <location>
        <begin position="91"/>
        <end position="163"/>
    </location>
</feature>
<evidence type="ECO:0000256" key="1">
    <source>
        <dbReference type="ARBA" id="ARBA00004123"/>
    </source>
</evidence>
<dbReference type="CDD" id="cd00067">
    <property type="entry name" value="GAL4"/>
    <property type="match status" value="1"/>
</dbReference>
<dbReference type="PROSITE" id="PS50048">
    <property type="entry name" value="ZN2_CY6_FUNGAL_2"/>
    <property type="match status" value="1"/>
</dbReference>
<evidence type="ECO:0000256" key="3">
    <source>
        <dbReference type="SAM" id="MobiDB-lite"/>
    </source>
</evidence>
<dbReference type="SUPFAM" id="SSF57701">
    <property type="entry name" value="Zn2/Cys6 DNA-binding domain"/>
    <property type="match status" value="1"/>
</dbReference>
<dbReference type="Gene3D" id="4.10.240.10">
    <property type="entry name" value="Zn(2)-C6 fungal-type DNA-binding domain"/>
    <property type="match status" value="1"/>
</dbReference>
<dbReference type="SMART" id="SM00066">
    <property type="entry name" value="GAL4"/>
    <property type="match status" value="1"/>
</dbReference>
<feature type="domain" description="Zn(2)-C6 fungal-type" evidence="4">
    <location>
        <begin position="27"/>
        <end position="58"/>
    </location>
</feature>
<dbReference type="GO" id="GO:0005634">
    <property type="term" value="C:nucleus"/>
    <property type="evidence" value="ECO:0007669"/>
    <property type="project" value="UniProtKB-SubCell"/>
</dbReference>
<dbReference type="OrthoDB" id="5419315at2759"/>
<reference evidence="6" key="2">
    <citation type="submission" date="2015-01" db="EMBL/GenBank/DDBJ databases">
        <title>Evolutionary Origins and Diversification of the Mycorrhizal Mutualists.</title>
        <authorList>
            <consortium name="DOE Joint Genome Institute"/>
            <consortium name="Mycorrhizal Genomics Consortium"/>
            <person name="Kohler A."/>
            <person name="Kuo A."/>
            <person name="Nagy L.G."/>
            <person name="Floudas D."/>
            <person name="Copeland A."/>
            <person name="Barry K.W."/>
            <person name="Cichocki N."/>
            <person name="Veneault-Fourrey C."/>
            <person name="LaButti K."/>
            <person name="Lindquist E.A."/>
            <person name="Lipzen A."/>
            <person name="Lundell T."/>
            <person name="Morin E."/>
            <person name="Murat C."/>
            <person name="Riley R."/>
            <person name="Ohm R."/>
            <person name="Sun H."/>
            <person name="Tunlid A."/>
            <person name="Henrissat B."/>
            <person name="Grigoriev I.V."/>
            <person name="Hibbett D.S."/>
            <person name="Martin F."/>
        </authorList>
    </citation>
    <scope>NUCLEOTIDE SEQUENCE [LARGE SCALE GENOMIC DNA]</scope>
    <source>
        <strain evidence="6">ATCC 200175</strain>
    </source>
</reference>
<keyword evidence="6" id="KW-1185">Reference proteome</keyword>
<dbReference type="EMBL" id="KN819352">
    <property type="protein sequence ID" value="KIJ13383.1"/>
    <property type="molecule type" value="Genomic_DNA"/>
</dbReference>
<dbReference type="GO" id="GO:0008270">
    <property type="term" value="F:zinc ion binding"/>
    <property type="evidence" value="ECO:0007669"/>
    <property type="project" value="InterPro"/>
</dbReference>
<gene>
    <name evidence="5" type="ORF">PAXINDRAFT_170453</name>
</gene>
<dbReference type="PANTHER" id="PTHR37534">
    <property type="entry name" value="TRANSCRIPTIONAL ACTIVATOR PROTEIN UGA3"/>
    <property type="match status" value="1"/>
</dbReference>
<dbReference type="PANTHER" id="PTHR37534:SF20">
    <property type="entry name" value="PRO1A C6 ZINK-FINGER PROTEIN"/>
    <property type="match status" value="1"/>
</dbReference>
<evidence type="ECO:0000313" key="5">
    <source>
        <dbReference type="EMBL" id="KIJ13383.1"/>
    </source>
</evidence>